<dbReference type="Proteomes" id="UP000199289">
    <property type="component" value="Unassembled WGS sequence"/>
</dbReference>
<dbReference type="EMBL" id="FNKQ01000001">
    <property type="protein sequence ID" value="SDQ08838.1"/>
    <property type="molecule type" value="Genomic_DNA"/>
</dbReference>
<protein>
    <recommendedName>
        <fullName evidence="1">Profilin fold domain-containing protein</fullName>
    </recommendedName>
</protein>
<dbReference type="EMBL" id="QQST01000001">
    <property type="protein sequence ID" value="RDI72216.1"/>
    <property type="molecule type" value="Genomic_DNA"/>
</dbReference>
<sequence>MNEGPEFDVTDAHEVVSHRDEVVSWVTDHAGQIARQLALLQGGDYGQSTFKTDKGKWTVKYEGGDLQYLRYEGRSGGETYVVSTKHPPDPEELAQAMTDYDAFVAAYNDHVESLDGVLDGVPEEFPEAVSTESIVAERDRIVGRIRDVSDAIASELYRYEGSNYGSFSTTVSGTRWELKWEDGRASYLRVGGEGGIYLLSQYEPPSAPDVRRLAEEFAGFVEAYNDHVEELESDLATVSLGEETAAD</sequence>
<keyword evidence="5" id="KW-1185">Reference proteome</keyword>
<name>A0A1H0Y114_9EURY</name>
<dbReference type="RefSeq" id="WP_092531949.1">
    <property type="nucleotide sequence ID" value="NZ_FNKQ01000001.1"/>
</dbReference>
<dbReference type="Pfam" id="PF26420">
    <property type="entry name" value="Halo_prof"/>
    <property type="match status" value="2"/>
</dbReference>
<reference evidence="2 5" key="3">
    <citation type="submission" date="2018-07" db="EMBL/GenBank/DDBJ databases">
        <title>Genome sequence of extremly halophilic archaeon Halopelagius longus strain BC12-B1.</title>
        <authorList>
            <person name="Zhang X."/>
        </authorList>
    </citation>
    <scope>NUCLEOTIDE SEQUENCE [LARGE SCALE GENOMIC DNA]</scope>
    <source>
        <strain evidence="2 5">BC12-B1</strain>
    </source>
</reference>
<proteinExistence type="predicted"/>
<feature type="domain" description="Profilin fold" evidence="1">
    <location>
        <begin position="134"/>
        <end position="226"/>
    </location>
</feature>
<reference evidence="4" key="1">
    <citation type="submission" date="2016-10" db="EMBL/GenBank/DDBJ databases">
        <authorList>
            <person name="Varghese N."/>
            <person name="Submissions S."/>
        </authorList>
    </citation>
    <scope>NUCLEOTIDE SEQUENCE [LARGE SCALE GENOMIC DNA]</scope>
    <source>
        <strain evidence="4">CGMCC 1.12397</strain>
    </source>
</reference>
<organism evidence="3 4">
    <name type="scientific">Halopelagius longus</name>
    <dbReference type="NCBI Taxonomy" id="1236180"/>
    <lineage>
        <taxon>Archaea</taxon>
        <taxon>Methanobacteriati</taxon>
        <taxon>Methanobacteriota</taxon>
        <taxon>Stenosarchaea group</taxon>
        <taxon>Halobacteria</taxon>
        <taxon>Halobacteriales</taxon>
        <taxon>Haloferacaceae</taxon>
    </lineage>
</organism>
<dbReference type="Proteomes" id="UP000255421">
    <property type="component" value="Unassembled WGS sequence"/>
</dbReference>
<dbReference type="InterPro" id="IPR058872">
    <property type="entry name" value="Halo_prof"/>
</dbReference>
<evidence type="ECO:0000313" key="4">
    <source>
        <dbReference type="Proteomes" id="UP000199289"/>
    </source>
</evidence>
<evidence type="ECO:0000259" key="1">
    <source>
        <dbReference type="Pfam" id="PF26420"/>
    </source>
</evidence>
<accession>A0A1H0Y114</accession>
<evidence type="ECO:0000313" key="2">
    <source>
        <dbReference type="EMBL" id="RDI72216.1"/>
    </source>
</evidence>
<gene>
    <name evidence="2" type="ORF">DWB78_11120</name>
    <name evidence="3" type="ORF">SAMN05216278_0332</name>
</gene>
<dbReference type="AlphaFoldDB" id="A0A1H0Y114"/>
<dbReference type="OrthoDB" id="200571at2157"/>
<evidence type="ECO:0000313" key="3">
    <source>
        <dbReference type="EMBL" id="SDQ08838.1"/>
    </source>
</evidence>
<evidence type="ECO:0000313" key="5">
    <source>
        <dbReference type="Proteomes" id="UP000255421"/>
    </source>
</evidence>
<feature type="domain" description="Profilin fold" evidence="1">
    <location>
        <begin position="14"/>
        <end position="109"/>
    </location>
</feature>
<reference evidence="3" key="2">
    <citation type="submission" date="2016-10" db="EMBL/GenBank/DDBJ databases">
        <authorList>
            <person name="de Groot N.N."/>
        </authorList>
    </citation>
    <scope>NUCLEOTIDE SEQUENCE [LARGE SCALE GENOMIC DNA]</scope>
    <source>
        <strain evidence="3">CGMCC 1.12397</strain>
    </source>
</reference>